<organism evidence="1 2">
    <name type="scientific">Euplotes crassus</name>
    <dbReference type="NCBI Taxonomy" id="5936"/>
    <lineage>
        <taxon>Eukaryota</taxon>
        <taxon>Sar</taxon>
        <taxon>Alveolata</taxon>
        <taxon>Ciliophora</taxon>
        <taxon>Intramacronucleata</taxon>
        <taxon>Spirotrichea</taxon>
        <taxon>Hypotrichia</taxon>
        <taxon>Euplotida</taxon>
        <taxon>Euplotidae</taxon>
        <taxon>Moneuplotes</taxon>
    </lineage>
</organism>
<proteinExistence type="predicted"/>
<dbReference type="Proteomes" id="UP001295684">
    <property type="component" value="Unassembled WGS sequence"/>
</dbReference>
<evidence type="ECO:0000313" key="1">
    <source>
        <dbReference type="EMBL" id="CAI2375624.1"/>
    </source>
</evidence>
<reference evidence="1" key="1">
    <citation type="submission" date="2023-07" db="EMBL/GenBank/DDBJ databases">
        <authorList>
            <consortium name="AG Swart"/>
            <person name="Singh M."/>
            <person name="Singh A."/>
            <person name="Seah K."/>
            <person name="Emmerich C."/>
        </authorList>
    </citation>
    <scope>NUCLEOTIDE SEQUENCE</scope>
    <source>
        <strain evidence="1">DP1</strain>
    </source>
</reference>
<keyword evidence="2" id="KW-1185">Reference proteome</keyword>
<sequence>MILLSINLEVLRSYHLNKSFRPTLSLIMFKPQTKKSQTLPKYSESNTLSKKREKLKNLICSKCPRAFRRSMPNLRNQSNPHRLSILHPCFTPGLKKPIDNTLSKKRKPKCKKVKYSWISNKGSKFTQNRRSQIVQSMLDIQPIFTETAEVIANRIKNFQRLGCAYQTTMSIQTINAEVSKRSFDRLKR</sequence>
<name>A0AAD1XN59_EUPCR</name>
<protein>
    <submittedName>
        <fullName evidence="1">Uncharacterized protein</fullName>
    </submittedName>
</protein>
<dbReference type="AlphaFoldDB" id="A0AAD1XN59"/>
<dbReference type="EMBL" id="CAMPGE010017116">
    <property type="protein sequence ID" value="CAI2375624.1"/>
    <property type="molecule type" value="Genomic_DNA"/>
</dbReference>
<evidence type="ECO:0000313" key="2">
    <source>
        <dbReference type="Proteomes" id="UP001295684"/>
    </source>
</evidence>
<accession>A0AAD1XN59</accession>
<gene>
    <name evidence="1" type="ORF">ECRASSUSDP1_LOCUS16987</name>
</gene>
<comment type="caution">
    <text evidence="1">The sequence shown here is derived from an EMBL/GenBank/DDBJ whole genome shotgun (WGS) entry which is preliminary data.</text>
</comment>